<dbReference type="STRING" id="1797.RMCT_1934"/>
<protein>
    <submittedName>
        <fullName evidence="3">Uncharacterized protein</fullName>
    </submittedName>
</protein>
<name>A0A124E892_MYCTH</name>
<feature type="region of interest" description="Disordered" evidence="1">
    <location>
        <begin position="32"/>
        <end position="67"/>
    </location>
</feature>
<feature type="compositionally biased region" description="Polar residues" evidence="1">
    <location>
        <begin position="40"/>
        <end position="67"/>
    </location>
</feature>
<dbReference type="PROSITE" id="PS51257">
    <property type="entry name" value="PROKAR_LIPOPROTEIN"/>
    <property type="match status" value="1"/>
</dbReference>
<organism evidence="3 4">
    <name type="scientific">Mycolicibacterium thermoresistibile</name>
    <name type="common">Mycobacterium thermoresistibile</name>
    <dbReference type="NCBI Taxonomy" id="1797"/>
    <lineage>
        <taxon>Bacteria</taxon>
        <taxon>Bacillati</taxon>
        <taxon>Actinomycetota</taxon>
        <taxon>Actinomycetes</taxon>
        <taxon>Mycobacteriales</taxon>
        <taxon>Mycobacteriaceae</taxon>
        <taxon>Mycolicibacterium</taxon>
    </lineage>
</organism>
<evidence type="ECO:0000256" key="2">
    <source>
        <dbReference type="SAM" id="SignalP"/>
    </source>
</evidence>
<dbReference type="Proteomes" id="UP000069654">
    <property type="component" value="Unassembled WGS sequence"/>
</dbReference>
<comment type="caution">
    <text evidence="3">The sequence shown here is derived from an EMBL/GenBank/DDBJ whole genome shotgun (WGS) entry which is preliminary data.</text>
</comment>
<gene>
    <name evidence="3" type="ORF">RMCT_1934</name>
</gene>
<dbReference type="EMBL" id="BCTB01000009">
    <property type="protein sequence ID" value="GAT14964.1"/>
    <property type="molecule type" value="Genomic_DNA"/>
</dbReference>
<reference evidence="4" key="2">
    <citation type="submission" date="2016-02" db="EMBL/GenBank/DDBJ databases">
        <title>Draft genome sequence of five rapidly growing Mycobacterium species.</title>
        <authorList>
            <person name="Katahira K."/>
            <person name="Gotou Y."/>
            <person name="Iida K."/>
            <person name="Ogura Y."/>
            <person name="Hayashi T."/>
        </authorList>
    </citation>
    <scope>NUCLEOTIDE SEQUENCE [LARGE SCALE GENOMIC DNA]</scope>
    <source>
        <strain evidence="4">JCM6362</strain>
    </source>
</reference>
<evidence type="ECO:0000313" key="4">
    <source>
        <dbReference type="Proteomes" id="UP000069654"/>
    </source>
</evidence>
<evidence type="ECO:0000313" key="3">
    <source>
        <dbReference type="EMBL" id="GAT14964.1"/>
    </source>
</evidence>
<dbReference type="OrthoDB" id="4752236at2"/>
<reference evidence="3 4" key="1">
    <citation type="journal article" date="2016" name="Genome Announc.">
        <title>Draft Genome Sequences of Five Rapidly Growing Mycobacterium Species, M. thermoresistibile, M. fortuitum subsp. acetamidolyticum, M. canariasense, M. brisbanense, and M. novocastrense.</title>
        <authorList>
            <person name="Katahira K."/>
            <person name="Ogura Y."/>
            <person name="Gotoh Y."/>
            <person name="Hayashi T."/>
        </authorList>
    </citation>
    <scope>NUCLEOTIDE SEQUENCE [LARGE SCALE GENOMIC DNA]</scope>
    <source>
        <strain evidence="3 4">JCM6362</strain>
    </source>
</reference>
<proteinExistence type="predicted"/>
<dbReference type="AlphaFoldDB" id="A0A124E892"/>
<keyword evidence="2" id="KW-0732">Signal</keyword>
<accession>A0A124E892</accession>
<feature type="signal peptide" evidence="2">
    <location>
        <begin position="1"/>
        <end position="24"/>
    </location>
</feature>
<feature type="chain" id="PRO_5039552191" evidence="2">
    <location>
        <begin position="25"/>
        <end position="219"/>
    </location>
</feature>
<evidence type="ECO:0000256" key="1">
    <source>
        <dbReference type="SAM" id="MobiDB-lite"/>
    </source>
</evidence>
<sequence>MLADRRTVKFISIAAAALIGVATAGCEMPETPVGAGGDFQQESTTTSPQDRSGQAKPTTGSGDTADTCDYSQLLLQPNDLSDGEDTFTVRSTNPAPDGLAGASALFVNTDDTRAISNTIVIYPDARTATRTLREGLPQIDSVITGGTPQPVPVGTDGTMIVGTSADGTKAATLLMFTEGPALAQLQFESALGDVTDERYVISAGKMQQIALRTGLGLCG</sequence>